<keyword evidence="2" id="KW-1185">Reference proteome</keyword>
<name>A0AAN9NG95_PHACN</name>
<proteinExistence type="predicted"/>
<comment type="caution">
    <text evidence="1">The sequence shown here is derived from an EMBL/GenBank/DDBJ whole genome shotgun (WGS) entry which is preliminary data.</text>
</comment>
<dbReference type="AlphaFoldDB" id="A0AAN9NG95"/>
<gene>
    <name evidence="1" type="ORF">VNO80_05769</name>
</gene>
<evidence type="ECO:0000313" key="1">
    <source>
        <dbReference type="EMBL" id="KAK7372391.1"/>
    </source>
</evidence>
<organism evidence="1 2">
    <name type="scientific">Phaseolus coccineus</name>
    <name type="common">Scarlet runner bean</name>
    <name type="synonym">Phaseolus multiflorus</name>
    <dbReference type="NCBI Taxonomy" id="3886"/>
    <lineage>
        <taxon>Eukaryota</taxon>
        <taxon>Viridiplantae</taxon>
        <taxon>Streptophyta</taxon>
        <taxon>Embryophyta</taxon>
        <taxon>Tracheophyta</taxon>
        <taxon>Spermatophyta</taxon>
        <taxon>Magnoliopsida</taxon>
        <taxon>eudicotyledons</taxon>
        <taxon>Gunneridae</taxon>
        <taxon>Pentapetalae</taxon>
        <taxon>rosids</taxon>
        <taxon>fabids</taxon>
        <taxon>Fabales</taxon>
        <taxon>Fabaceae</taxon>
        <taxon>Papilionoideae</taxon>
        <taxon>50 kb inversion clade</taxon>
        <taxon>NPAAA clade</taxon>
        <taxon>indigoferoid/millettioid clade</taxon>
        <taxon>Phaseoleae</taxon>
        <taxon>Phaseolus</taxon>
    </lineage>
</organism>
<reference evidence="1 2" key="1">
    <citation type="submission" date="2024-01" db="EMBL/GenBank/DDBJ databases">
        <title>The genomes of 5 underutilized Papilionoideae crops provide insights into root nodulation and disease resistanc.</title>
        <authorList>
            <person name="Jiang F."/>
        </authorList>
    </citation>
    <scope>NUCLEOTIDE SEQUENCE [LARGE SCALE GENOMIC DNA]</scope>
    <source>
        <strain evidence="1">JINMINGXINNONG_FW02</strain>
        <tissue evidence="1">Leaves</tissue>
    </source>
</reference>
<dbReference type="EMBL" id="JAYMYR010000003">
    <property type="protein sequence ID" value="KAK7372391.1"/>
    <property type="molecule type" value="Genomic_DNA"/>
</dbReference>
<protein>
    <submittedName>
        <fullName evidence="1">Uncharacterized protein</fullName>
    </submittedName>
</protein>
<sequence length="69" mass="7878">MYDIEFELYISITVTLVSNGGRRPNSHTYHSHHLLTRSLTTVSVSLLTWTNTSSILRVRSLHSEARSSF</sequence>
<accession>A0AAN9NG95</accession>
<evidence type="ECO:0000313" key="2">
    <source>
        <dbReference type="Proteomes" id="UP001374584"/>
    </source>
</evidence>
<dbReference type="Proteomes" id="UP001374584">
    <property type="component" value="Unassembled WGS sequence"/>
</dbReference>